<reference evidence="2 3" key="1">
    <citation type="submission" date="2024-08" db="EMBL/GenBank/DDBJ databases">
        <title>Tateyamaria sp. nov., isolated from marine algae.</title>
        <authorList>
            <person name="Choi B.J."/>
            <person name="Kim J.M."/>
            <person name="Lee J.K."/>
            <person name="Choi D.G."/>
            <person name="Bayburt H."/>
            <person name="Baek J.H."/>
            <person name="Han D.M."/>
            <person name="Jeon C.O."/>
        </authorList>
    </citation>
    <scope>NUCLEOTIDE SEQUENCE [LARGE SCALE GENOMIC DNA]</scope>
    <source>
        <strain evidence="2 3">KMU-156</strain>
    </source>
</reference>
<evidence type="ECO:0000313" key="3">
    <source>
        <dbReference type="Proteomes" id="UP001627408"/>
    </source>
</evidence>
<evidence type="ECO:0000256" key="1">
    <source>
        <dbReference type="SAM" id="MobiDB-lite"/>
    </source>
</evidence>
<protein>
    <submittedName>
        <fullName evidence="2">RSP_7527 family protein</fullName>
    </submittedName>
</protein>
<dbReference type="Proteomes" id="UP001627408">
    <property type="component" value="Unassembled WGS sequence"/>
</dbReference>
<accession>A0ABW8UX46</accession>
<dbReference type="RefSeq" id="WP_407592447.1">
    <property type="nucleotide sequence ID" value="NZ_JBHDIY010000002.1"/>
</dbReference>
<organism evidence="2 3">
    <name type="scientific">Tateyamaria armeniaca</name>
    <dbReference type="NCBI Taxonomy" id="2518930"/>
    <lineage>
        <taxon>Bacteria</taxon>
        <taxon>Pseudomonadati</taxon>
        <taxon>Pseudomonadota</taxon>
        <taxon>Alphaproteobacteria</taxon>
        <taxon>Rhodobacterales</taxon>
        <taxon>Roseobacteraceae</taxon>
        <taxon>Tateyamaria</taxon>
    </lineage>
</organism>
<dbReference type="InterPro" id="IPR058227">
    <property type="entry name" value="RSP_7527-like"/>
</dbReference>
<comment type="caution">
    <text evidence="2">The sequence shown here is derived from an EMBL/GenBank/DDBJ whole genome shotgun (WGS) entry which is preliminary data.</text>
</comment>
<dbReference type="NCBIfam" id="NF046098">
    <property type="entry name" value="RSP_7527_fam"/>
    <property type="match status" value="1"/>
</dbReference>
<dbReference type="EMBL" id="JBHDIY010000002">
    <property type="protein sequence ID" value="MFL4470599.1"/>
    <property type="molecule type" value="Genomic_DNA"/>
</dbReference>
<proteinExistence type="predicted"/>
<evidence type="ECO:0000313" key="2">
    <source>
        <dbReference type="EMBL" id="MFL4470599.1"/>
    </source>
</evidence>
<gene>
    <name evidence="2" type="ORF">ACERZ8_12175</name>
</gene>
<name>A0ABW8UX46_9RHOB</name>
<keyword evidence="3" id="KW-1185">Reference proteome</keyword>
<feature type="region of interest" description="Disordered" evidence="1">
    <location>
        <begin position="1"/>
        <end position="24"/>
    </location>
</feature>
<sequence length="71" mass="7945">MTGAAMMPPKMKEEPMTTQVSFETPKQADVDRFIAQAHKMRSDFMSHLFKSGFARLRDVFPKGRGVGQPSA</sequence>